<name>A0A1M5ZS79_9FIRM</name>
<dbReference type="RefSeq" id="WP_084110381.1">
    <property type="nucleotide sequence ID" value="NZ_FQXJ01000014.1"/>
</dbReference>
<feature type="domain" description="Cell envelope-related transcriptional attenuator" evidence="3">
    <location>
        <begin position="75"/>
        <end position="223"/>
    </location>
</feature>
<feature type="compositionally biased region" description="Low complexity" evidence="2">
    <location>
        <begin position="433"/>
        <end position="447"/>
    </location>
</feature>
<dbReference type="OrthoDB" id="9782542at2"/>
<evidence type="ECO:0000313" key="5">
    <source>
        <dbReference type="Proteomes" id="UP000183954"/>
    </source>
</evidence>
<sequence>MAKKRDKKKKLKRVFIILALLIAGLLVGRAAFAGFYFGEEGLFGDRQTDGSADLNNRVSFLLIGTDKRPGESSYNADSIIVASLDPKTKLISLLSIPRDTRVTLSGSKSYYKINAVPMLKGIPELEKQVTGLTGIKLNGYVLTNFAGFKDIIDTLGGITIDVEKDMQHVTGDKEDGYINLKAGVQELDGSKALQYARYRDNTTADIGRTVRQQKVLTTAGKKMLEPATILKLPKLVPQLMKTVETDLSLKDLLTLAGAAKSFDDATIVTQTLPGDAIMLDGLSYWEVNRDKAKEVAGNLLLGQTADDIWDNSVLASLDPEVKTRLAAPAREEAIDIPEIPGVIAPEEGATPVTTIQTEQYAGTVTWSPVDAIFFAGQEYTATITLLPKAGYTLKGVAADFFTAPGASTTRNAAGSGVITAVFPVSPSEPAQPTEPFEPTESTEPTEPATTIGLSKIRGVIPPESEVSPVTTISETEQYTGTITWSPADDPFVEGRDYTATITLVPKEGYTLAGIGENYFTVPGAAAANAAGSGVVTAVFPQEDEDLTGTE</sequence>
<dbReference type="InterPro" id="IPR004474">
    <property type="entry name" value="LytR_CpsA_psr"/>
</dbReference>
<protein>
    <submittedName>
        <fullName evidence="4">Transcriptional attenuator, LytR family</fullName>
    </submittedName>
</protein>
<organism evidence="4 5">
    <name type="scientific">Desulfosporosinus lacus DSM 15449</name>
    <dbReference type="NCBI Taxonomy" id="1121420"/>
    <lineage>
        <taxon>Bacteria</taxon>
        <taxon>Bacillati</taxon>
        <taxon>Bacillota</taxon>
        <taxon>Clostridia</taxon>
        <taxon>Eubacteriales</taxon>
        <taxon>Desulfitobacteriaceae</taxon>
        <taxon>Desulfosporosinus</taxon>
    </lineage>
</organism>
<gene>
    <name evidence="4" type="ORF">SAMN02746098_03624</name>
</gene>
<evidence type="ECO:0000256" key="1">
    <source>
        <dbReference type="ARBA" id="ARBA00006068"/>
    </source>
</evidence>
<evidence type="ECO:0000313" key="4">
    <source>
        <dbReference type="EMBL" id="SHI27157.1"/>
    </source>
</evidence>
<evidence type="ECO:0000256" key="2">
    <source>
        <dbReference type="SAM" id="MobiDB-lite"/>
    </source>
</evidence>
<evidence type="ECO:0000259" key="3">
    <source>
        <dbReference type="Pfam" id="PF03816"/>
    </source>
</evidence>
<dbReference type="Proteomes" id="UP000183954">
    <property type="component" value="Unassembled WGS sequence"/>
</dbReference>
<proteinExistence type="inferred from homology"/>
<reference evidence="5" key="1">
    <citation type="submission" date="2016-11" db="EMBL/GenBank/DDBJ databases">
        <authorList>
            <person name="Varghese N."/>
            <person name="Submissions S."/>
        </authorList>
    </citation>
    <scope>NUCLEOTIDE SEQUENCE [LARGE SCALE GENOMIC DNA]</scope>
    <source>
        <strain evidence="5">DSM 15449</strain>
    </source>
</reference>
<dbReference type="Gene3D" id="3.40.630.190">
    <property type="entry name" value="LCP protein"/>
    <property type="match status" value="1"/>
</dbReference>
<dbReference type="PANTHER" id="PTHR33392:SF6">
    <property type="entry name" value="POLYISOPRENYL-TEICHOIC ACID--PEPTIDOGLYCAN TEICHOIC ACID TRANSFERASE TAGU"/>
    <property type="match status" value="1"/>
</dbReference>
<comment type="similarity">
    <text evidence="1">Belongs to the LytR/CpsA/Psr (LCP) family.</text>
</comment>
<dbReference type="EMBL" id="FQXJ01000014">
    <property type="protein sequence ID" value="SHI27157.1"/>
    <property type="molecule type" value="Genomic_DNA"/>
</dbReference>
<dbReference type="Pfam" id="PF03816">
    <property type="entry name" value="LytR_cpsA_psr"/>
    <property type="match status" value="1"/>
</dbReference>
<keyword evidence="5" id="KW-1185">Reference proteome</keyword>
<dbReference type="InterPro" id="IPR050922">
    <property type="entry name" value="LytR/CpsA/Psr_CW_biosynth"/>
</dbReference>
<feature type="region of interest" description="Disordered" evidence="2">
    <location>
        <begin position="424"/>
        <end position="447"/>
    </location>
</feature>
<dbReference type="NCBIfam" id="TIGR00350">
    <property type="entry name" value="lytR_cpsA_psr"/>
    <property type="match status" value="1"/>
</dbReference>
<dbReference type="PANTHER" id="PTHR33392">
    <property type="entry name" value="POLYISOPRENYL-TEICHOIC ACID--PEPTIDOGLYCAN TEICHOIC ACID TRANSFERASE TAGU"/>
    <property type="match status" value="1"/>
</dbReference>
<dbReference type="AlphaFoldDB" id="A0A1M5ZS79"/>
<accession>A0A1M5ZS79</accession>
<dbReference type="STRING" id="1121420.SAMN02746098_03624"/>